<gene>
    <name evidence="1" type="ORF">SDC9_142071</name>
</gene>
<organism evidence="1">
    <name type="scientific">bioreactor metagenome</name>
    <dbReference type="NCBI Taxonomy" id="1076179"/>
    <lineage>
        <taxon>unclassified sequences</taxon>
        <taxon>metagenomes</taxon>
        <taxon>ecological metagenomes</taxon>
    </lineage>
</organism>
<reference evidence="1" key="1">
    <citation type="submission" date="2019-08" db="EMBL/GenBank/DDBJ databases">
        <authorList>
            <person name="Kucharzyk K."/>
            <person name="Murdoch R.W."/>
            <person name="Higgins S."/>
            <person name="Loffler F."/>
        </authorList>
    </citation>
    <scope>NUCLEOTIDE SEQUENCE</scope>
</reference>
<comment type="caution">
    <text evidence="1">The sequence shown here is derived from an EMBL/GenBank/DDBJ whole genome shotgun (WGS) entry which is preliminary data.</text>
</comment>
<evidence type="ECO:0000313" key="1">
    <source>
        <dbReference type="EMBL" id="MPM94922.1"/>
    </source>
</evidence>
<protein>
    <submittedName>
        <fullName evidence="1">Uncharacterized protein</fullName>
    </submittedName>
</protein>
<sequence length="222" mass="24247">MTSLADLQNAYNATLAGIAPVTSSGQANDAFEVYVLTLAVRAARGEGAAITFESCSGITNPSPLKFRTSPGRIYAPAHDYTHAVLSFPQGLTYEAHIGVYIEGLAGVLHECDIAVIEASEAQFCRRTHVHPKKADVLLTAECKFYTGKLGIALGREFLGTTAELGTEGRFMLSNSDGRSVDRVLAHHKRKRHFRLTPLDPDSETQVLAQFREVFRNAIAKRR</sequence>
<accession>A0A645E2X4</accession>
<name>A0A645E2X4_9ZZZZ</name>
<dbReference type="EMBL" id="VSSQ01041481">
    <property type="protein sequence ID" value="MPM94922.1"/>
    <property type="molecule type" value="Genomic_DNA"/>
</dbReference>
<proteinExistence type="predicted"/>
<dbReference type="AlphaFoldDB" id="A0A645E2X4"/>